<accession>A0A6J5RPG5</accession>
<sequence>MNLKDQIAEADDLLEEVVEVPEWGVTLLIRTPTLAARASMIKRFVNEDGTSNANDLGAMYPALLIATVCDPETGAALFTTNDSDLILSKNGAIVDRIAQIALRLSGMSGDAVPLASDDSSSIESDSITTD</sequence>
<dbReference type="Gene3D" id="3.30.2220.20">
    <property type="entry name" value="Phage tail assembly chaperone gp13-like"/>
    <property type="match status" value="1"/>
</dbReference>
<protein>
    <submittedName>
        <fullName evidence="3">Uncharacterized protein</fullName>
    </submittedName>
</protein>
<reference evidence="3" key="1">
    <citation type="submission" date="2020-05" db="EMBL/GenBank/DDBJ databases">
        <authorList>
            <person name="Chiriac C."/>
            <person name="Salcher M."/>
            <person name="Ghai R."/>
            <person name="Kavagutti S V."/>
        </authorList>
    </citation>
    <scope>NUCLEOTIDE SEQUENCE</scope>
</reference>
<evidence type="ECO:0000256" key="1">
    <source>
        <dbReference type="SAM" id="MobiDB-lite"/>
    </source>
</evidence>
<name>A0A6J5RPG5_9CAUD</name>
<dbReference type="EMBL" id="LR797254">
    <property type="protein sequence ID" value="CAB4197912.1"/>
    <property type="molecule type" value="Genomic_DNA"/>
</dbReference>
<feature type="region of interest" description="Disordered" evidence="1">
    <location>
        <begin position="109"/>
        <end position="130"/>
    </location>
</feature>
<dbReference type="InterPro" id="IPR038556">
    <property type="entry name" value="TAC_Gp13-like_sf"/>
</dbReference>
<evidence type="ECO:0000313" key="2">
    <source>
        <dbReference type="EMBL" id="CAB4169709.1"/>
    </source>
</evidence>
<proteinExistence type="predicted"/>
<feature type="compositionally biased region" description="Low complexity" evidence="1">
    <location>
        <begin position="116"/>
        <end position="130"/>
    </location>
</feature>
<gene>
    <name evidence="3" type="ORF">UFOVP1305_40</name>
    <name evidence="2" type="ORF">UFOVP896_78</name>
</gene>
<organism evidence="3">
    <name type="scientific">uncultured Caudovirales phage</name>
    <dbReference type="NCBI Taxonomy" id="2100421"/>
    <lineage>
        <taxon>Viruses</taxon>
        <taxon>Duplodnaviria</taxon>
        <taxon>Heunggongvirae</taxon>
        <taxon>Uroviricota</taxon>
        <taxon>Caudoviricetes</taxon>
        <taxon>Peduoviridae</taxon>
        <taxon>Maltschvirus</taxon>
        <taxon>Maltschvirus maltsch</taxon>
    </lineage>
</organism>
<evidence type="ECO:0000313" key="3">
    <source>
        <dbReference type="EMBL" id="CAB4197912.1"/>
    </source>
</evidence>
<dbReference type="EMBL" id="LR796844">
    <property type="protein sequence ID" value="CAB4169709.1"/>
    <property type="molecule type" value="Genomic_DNA"/>
</dbReference>